<evidence type="ECO:0000256" key="2">
    <source>
        <dbReference type="ARBA" id="ARBA00000909"/>
    </source>
</evidence>
<feature type="region of interest" description="Disordered" evidence="20">
    <location>
        <begin position="1"/>
        <end position="25"/>
    </location>
</feature>
<protein>
    <recommendedName>
        <fullName evidence="19">Bifunctional NAD(P)H-hydrate repair enzyme</fullName>
    </recommendedName>
    <alternativeName>
        <fullName evidence="19">Nicotinamide nucleotide repair protein</fullName>
    </alternativeName>
    <domain>
        <recommendedName>
            <fullName evidence="19">ADP-dependent (S)-NAD(P)H-hydrate dehydratase</fullName>
            <ecNumber evidence="19">4.2.1.136</ecNumber>
        </recommendedName>
        <alternativeName>
            <fullName evidence="19">ADP-dependent NAD(P)HX dehydratase</fullName>
        </alternativeName>
    </domain>
    <domain>
        <recommendedName>
            <fullName evidence="19">NAD(P)H-hydrate epimerase</fullName>
            <ecNumber evidence="19">5.1.99.6</ecNumber>
        </recommendedName>
    </domain>
</protein>
<evidence type="ECO:0000259" key="21">
    <source>
        <dbReference type="PROSITE" id="PS51383"/>
    </source>
</evidence>
<keyword evidence="12 17" id="KW-0456">Lyase</keyword>
<evidence type="ECO:0000256" key="3">
    <source>
        <dbReference type="ARBA" id="ARBA00006001"/>
    </source>
</evidence>
<dbReference type="PROSITE" id="PS51385">
    <property type="entry name" value="YJEF_N"/>
    <property type="match status" value="1"/>
</dbReference>
<comment type="function">
    <text evidence="18">Catalyzes the epimerization of the S- and R-forms of NAD(P)HX, a damaged form of NAD(P)H that is a result of enzymatic or heat-dependent hydration. This is a prerequisite for the S-specific NAD(P)H-hydrate dehydratase to allow the repair of both epimers of NAD(P)HX.</text>
</comment>
<feature type="binding site" evidence="17">
    <location>
        <position position="341"/>
    </location>
    <ligand>
        <name>(6S)-NADPHX</name>
        <dbReference type="ChEBI" id="CHEBI:64076"/>
    </ligand>
</feature>
<evidence type="ECO:0000313" key="23">
    <source>
        <dbReference type="EMBL" id="MFC4299436.1"/>
    </source>
</evidence>
<feature type="binding site" evidence="17">
    <location>
        <position position="469"/>
    </location>
    <ligand>
        <name>AMP</name>
        <dbReference type="ChEBI" id="CHEBI:456215"/>
    </ligand>
</feature>
<dbReference type="InterPro" id="IPR036652">
    <property type="entry name" value="YjeF_N_dom_sf"/>
</dbReference>
<feature type="binding site" evidence="18">
    <location>
        <position position="180"/>
    </location>
    <ligand>
        <name>K(+)</name>
        <dbReference type="ChEBI" id="CHEBI:29103"/>
    </ligand>
</feature>
<keyword evidence="10 17" id="KW-0520">NAD</keyword>
<dbReference type="CDD" id="cd01171">
    <property type="entry name" value="YXKO-related"/>
    <property type="match status" value="1"/>
</dbReference>
<gene>
    <name evidence="17" type="primary">nnrD</name>
    <name evidence="18" type="synonym">nnrE</name>
    <name evidence="23" type="ORF">ACFO0J_15440</name>
</gene>
<comment type="similarity">
    <text evidence="18">Belongs to the NnrE/AIBP family.</text>
</comment>
<name>A0ABV8S1C5_9BURK</name>
<dbReference type="SUPFAM" id="SSF64153">
    <property type="entry name" value="YjeF N-terminal domain-like"/>
    <property type="match status" value="1"/>
</dbReference>
<evidence type="ECO:0000256" key="5">
    <source>
        <dbReference type="ARBA" id="ARBA00022723"/>
    </source>
</evidence>
<feature type="compositionally biased region" description="Gly residues" evidence="20">
    <location>
        <begin position="8"/>
        <end position="20"/>
    </location>
</feature>
<evidence type="ECO:0000256" key="9">
    <source>
        <dbReference type="ARBA" id="ARBA00022958"/>
    </source>
</evidence>
<evidence type="ECO:0000256" key="7">
    <source>
        <dbReference type="ARBA" id="ARBA00022840"/>
    </source>
</evidence>
<dbReference type="PIRSF" id="PIRSF017184">
    <property type="entry name" value="Nnr"/>
    <property type="match status" value="1"/>
</dbReference>
<feature type="binding site" evidence="18">
    <location>
        <begin position="148"/>
        <end position="154"/>
    </location>
    <ligand>
        <name>(6S)-NADPHX</name>
        <dbReference type="ChEBI" id="CHEBI:64076"/>
    </ligand>
</feature>
<dbReference type="InterPro" id="IPR004443">
    <property type="entry name" value="YjeF_N_dom"/>
</dbReference>
<feature type="binding site" evidence="18">
    <location>
        <begin position="83"/>
        <end position="87"/>
    </location>
    <ligand>
        <name>(6S)-NADPHX</name>
        <dbReference type="ChEBI" id="CHEBI:64076"/>
    </ligand>
</feature>
<dbReference type="SUPFAM" id="SSF53613">
    <property type="entry name" value="Ribokinase-like"/>
    <property type="match status" value="1"/>
</dbReference>
<dbReference type="Gene3D" id="3.40.50.10260">
    <property type="entry name" value="YjeF N-terminal domain"/>
    <property type="match status" value="1"/>
</dbReference>
<dbReference type="PROSITE" id="PS01050">
    <property type="entry name" value="YJEF_C_2"/>
    <property type="match status" value="1"/>
</dbReference>
<dbReference type="HAMAP" id="MF_01965">
    <property type="entry name" value="NADHX_dehydratase"/>
    <property type="match status" value="1"/>
</dbReference>
<comment type="caution">
    <text evidence="18">Lacks conserved residue(s) required for the propagation of feature annotation.</text>
</comment>
<accession>A0ABV8S1C5</accession>
<evidence type="ECO:0000256" key="17">
    <source>
        <dbReference type="HAMAP-Rule" id="MF_01965"/>
    </source>
</evidence>
<feature type="domain" description="YjeF C-terminal" evidence="21">
    <location>
        <begin position="244"/>
        <end position="524"/>
    </location>
</feature>
<evidence type="ECO:0000256" key="12">
    <source>
        <dbReference type="ARBA" id="ARBA00023239"/>
    </source>
</evidence>
<evidence type="ECO:0000256" key="10">
    <source>
        <dbReference type="ARBA" id="ARBA00023027"/>
    </source>
</evidence>
<evidence type="ECO:0000256" key="15">
    <source>
        <dbReference type="ARBA" id="ARBA00048238"/>
    </source>
</evidence>
<comment type="cofactor">
    <cofactor evidence="17">
        <name>Mg(2+)</name>
        <dbReference type="ChEBI" id="CHEBI:18420"/>
    </cofactor>
</comment>
<comment type="function">
    <text evidence="17">Catalyzes the dehydration of the S-form of NAD(P)HX at the expense of ADP, which is converted to AMP. Together with NAD(P)HX epimerase, which catalyzes the epimerization of the S- and R-forms, the enzyme allows the repair of both epimers of NAD(P)HX, a damaged form of NAD(P)H that is a result of enzymatic or heat-dependent hydration.</text>
</comment>
<keyword evidence="13" id="KW-0511">Multifunctional enzyme</keyword>
<feature type="binding site" evidence="18">
    <location>
        <position position="177"/>
    </location>
    <ligand>
        <name>(6S)-NADPHX</name>
        <dbReference type="ChEBI" id="CHEBI:64076"/>
    </ligand>
</feature>
<feature type="binding site" evidence="18">
    <location>
        <position position="84"/>
    </location>
    <ligand>
        <name>K(+)</name>
        <dbReference type="ChEBI" id="CHEBI:29103"/>
    </ligand>
</feature>
<keyword evidence="11 18" id="KW-0413">Isomerase</keyword>
<comment type="subunit">
    <text evidence="17">Homotetramer.</text>
</comment>
<dbReference type="Gene3D" id="3.40.1190.20">
    <property type="match status" value="1"/>
</dbReference>
<evidence type="ECO:0000313" key="24">
    <source>
        <dbReference type="Proteomes" id="UP001595756"/>
    </source>
</evidence>
<evidence type="ECO:0000256" key="13">
    <source>
        <dbReference type="ARBA" id="ARBA00023268"/>
    </source>
</evidence>
<dbReference type="NCBIfam" id="TIGR00197">
    <property type="entry name" value="yjeF_nterm"/>
    <property type="match status" value="1"/>
</dbReference>
<evidence type="ECO:0000256" key="6">
    <source>
        <dbReference type="ARBA" id="ARBA00022741"/>
    </source>
</evidence>
<feature type="binding site" evidence="18">
    <location>
        <position position="144"/>
    </location>
    <ligand>
        <name>K(+)</name>
        <dbReference type="ChEBI" id="CHEBI:29103"/>
    </ligand>
</feature>
<dbReference type="Proteomes" id="UP001595756">
    <property type="component" value="Unassembled WGS sequence"/>
</dbReference>
<sequence>MSSQHPSGGYGGVAGQGGTPGALTRLSPHALLTPAQMGAADRAAPAAGAPGAQLMEAAGAAVARAIREHWPPMPVCVLCGPGNNGGDGFVVARLLRDAGWPVRVALWGERAALRGDAARAAGAWTGPVEPAAPACLDGAGLIVDALLGAGLGRAPAGALESLIQAVNAAAAPVCAIDVPTGLDGGSGRCPGAVVQADLTVTFCRRKPGHLLLPGRALCGALVCADIGMPDAALAPLVPEAHANHPDLWLDVFPWPRTDGHKYRRGHALVVGGERMLGASRLACQAAARIGAGLVTLTAPSSAWAIQAGALTSVMVEALPPDGALDQVLADPRRNALLIGPGLGRAPQGRRQVLDLLATRRPCVLDADALSVFADRPEALIDALHGQCALTPHEGEFARLFDPGPDAAPRAGDGAPSRAVGDKLQRARAAARRCGAVVVLKGADTVIAAPDGRCVINDNAPPTLATAGTGDVLAGCITGLLAAGMPVFQAACAAVWLHGLAAGRLGWGLLAEDLPGELPGALAALADGYGTHDGTHLWRT</sequence>
<feature type="binding site" evidence="17">
    <location>
        <position position="470"/>
    </location>
    <ligand>
        <name>(6S)-NADPHX</name>
        <dbReference type="ChEBI" id="CHEBI:64076"/>
    </ligand>
</feature>
<comment type="catalytic activity">
    <reaction evidence="2 18 19">
        <text>(6R)-NADPHX = (6S)-NADPHX</text>
        <dbReference type="Rhea" id="RHEA:32227"/>
        <dbReference type="ChEBI" id="CHEBI:64076"/>
        <dbReference type="ChEBI" id="CHEBI:64077"/>
        <dbReference type="EC" id="5.1.99.6"/>
    </reaction>
</comment>
<dbReference type="InterPro" id="IPR017953">
    <property type="entry name" value="Carbohydrate_kinase_pred_CS"/>
</dbReference>
<feature type="binding site" evidence="17">
    <location>
        <begin position="440"/>
        <end position="444"/>
    </location>
    <ligand>
        <name>AMP</name>
        <dbReference type="ChEBI" id="CHEBI:456215"/>
    </ligand>
</feature>
<evidence type="ECO:0000256" key="18">
    <source>
        <dbReference type="HAMAP-Rule" id="MF_01966"/>
    </source>
</evidence>
<dbReference type="EC" id="5.1.99.6" evidence="19"/>
<proteinExistence type="inferred from homology"/>
<evidence type="ECO:0000256" key="20">
    <source>
        <dbReference type="SAM" id="MobiDB-lite"/>
    </source>
</evidence>
<keyword evidence="8 17" id="KW-0521">NADP</keyword>
<organism evidence="23 24">
    <name type="scientific">Castellaniella hirudinis</name>
    <dbReference type="NCBI Taxonomy" id="1144617"/>
    <lineage>
        <taxon>Bacteria</taxon>
        <taxon>Pseudomonadati</taxon>
        <taxon>Pseudomonadota</taxon>
        <taxon>Betaproteobacteria</taxon>
        <taxon>Burkholderiales</taxon>
        <taxon>Alcaligenaceae</taxon>
        <taxon>Castellaniella</taxon>
    </lineage>
</organism>
<evidence type="ECO:0000259" key="22">
    <source>
        <dbReference type="PROSITE" id="PS51385"/>
    </source>
</evidence>
<dbReference type="HAMAP" id="MF_01966">
    <property type="entry name" value="NADHX_epimerase"/>
    <property type="match status" value="1"/>
</dbReference>
<evidence type="ECO:0000256" key="14">
    <source>
        <dbReference type="ARBA" id="ARBA00025153"/>
    </source>
</evidence>
<comment type="similarity">
    <text evidence="17">Belongs to the NnrD/CARKD family.</text>
</comment>
<evidence type="ECO:0000256" key="16">
    <source>
        <dbReference type="ARBA" id="ARBA00049209"/>
    </source>
</evidence>
<keyword evidence="7 17" id="KW-0067">ATP-binding</keyword>
<reference evidence="24" key="1">
    <citation type="journal article" date="2019" name="Int. J. Syst. Evol. Microbiol.">
        <title>The Global Catalogue of Microorganisms (GCM) 10K type strain sequencing project: providing services to taxonomists for standard genome sequencing and annotation.</title>
        <authorList>
            <consortium name="The Broad Institute Genomics Platform"/>
            <consortium name="The Broad Institute Genome Sequencing Center for Infectious Disease"/>
            <person name="Wu L."/>
            <person name="Ma J."/>
        </authorList>
    </citation>
    <scope>NUCLEOTIDE SEQUENCE [LARGE SCALE GENOMIC DNA]</scope>
    <source>
        <strain evidence="24">CGMCC 1.19029</strain>
    </source>
</reference>
<comment type="catalytic activity">
    <reaction evidence="16 17 19">
        <text>(6S)-NADPHX + ADP = AMP + phosphate + NADPH + H(+)</text>
        <dbReference type="Rhea" id="RHEA:32235"/>
        <dbReference type="ChEBI" id="CHEBI:15378"/>
        <dbReference type="ChEBI" id="CHEBI:43474"/>
        <dbReference type="ChEBI" id="CHEBI:57783"/>
        <dbReference type="ChEBI" id="CHEBI:64076"/>
        <dbReference type="ChEBI" id="CHEBI:456215"/>
        <dbReference type="ChEBI" id="CHEBI:456216"/>
        <dbReference type="EC" id="4.2.1.136"/>
    </reaction>
</comment>
<keyword evidence="24" id="KW-1185">Reference proteome</keyword>
<dbReference type="Pfam" id="PF03853">
    <property type="entry name" value="YjeF_N"/>
    <property type="match status" value="1"/>
</dbReference>
<dbReference type="NCBIfam" id="TIGR00196">
    <property type="entry name" value="yjeF_cterm"/>
    <property type="match status" value="1"/>
</dbReference>
<dbReference type="EMBL" id="JBHSDY010000010">
    <property type="protein sequence ID" value="MFC4299436.1"/>
    <property type="molecule type" value="Genomic_DNA"/>
</dbReference>
<comment type="function">
    <text evidence="14 19">Bifunctional enzyme that catalyzes the epimerization of the S- and R-forms of NAD(P)HX and the dehydration of the S-form of NAD(P)HX at the expense of ADP, which is converted to AMP. This allows the repair of both epimers of NAD(P)HX, a damaged form of NAD(P)H that is a result of enzymatic or heat-dependent hydration.</text>
</comment>
<evidence type="ECO:0000256" key="4">
    <source>
        <dbReference type="ARBA" id="ARBA00009524"/>
    </source>
</evidence>
<dbReference type="RefSeq" id="WP_376813969.1">
    <property type="nucleotide sequence ID" value="NZ_JBHSDY010000010.1"/>
</dbReference>
<evidence type="ECO:0000256" key="8">
    <source>
        <dbReference type="ARBA" id="ARBA00022857"/>
    </source>
</evidence>
<keyword evidence="5 18" id="KW-0479">Metal-binding</keyword>
<comment type="catalytic activity">
    <reaction evidence="1 18 19">
        <text>(6R)-NADHX = (6S)-NADHX</text>
        <dbReference type="Rhea" id="RHEA:32215"/>
        <dbReference type="ChEBI" id="CHEBI:64074"/>
        <dbReference type="ChEBI" id="CHEBI:64075"/>
        <dbReference type="EC" id="5.1.99.6"/>
    </reaction>
</comment>
<dbReference type="PANTHER" id="PTHR12592">
    <property type="entry name" value="ATP-DEPENDENT (S)-NAD(P)H-HYDRATE DEHYDRATASE FAMILY MEMBER"/>
    <property type="match status" value="1"/>
</dbReference>
<dbReference type="InterPro" id="IPR030677">
    <property type="entry name" value="Nnr"/>
</dbReference>
<keyword evidence="6 17" id="KW-0547">Nucleotide-binding</keyword>
<feature type="binding site" evidence="17">
    <location>
        <position position="278"/>
    </location>
    <ligand>
        <name>(6S)-NADPHX</name>
        <dbReference type="ChEBI" id="CHEBI:64076"/>
    </ligand>
</feature>
<comment type="similarity">
    <text evidence="4 19">In the C-terminal section; belongs to the NnrD/CARKD family.</text>
</comment>
<comment type="cofactor">
    <cofactor evidence="18 19">
        <name>K(+)</name>
        <dbReference type="ChEBI" id="CHEBI:29103"/>
    </cofactor>
    <text evidence="18 19">Binds 1 potassium ion per subunit.</text>
</comment>
<comment type="catalytic activity">
    <reaction evidence="15 17 19">
        <text>(6S)-NADHX + ADP = AMP + phosphate + NADH + H(+)</text>
        <dbReference type="Rhea" id="RHEA:32223"/>
        <dbReference type="ChEBI" id="CHEBI:15378"/>
        <dbReference type="ChEBI" id="CHEBI:43474"/>
        <dbReference type="ChEBI" id="CHEBI:57945"/>
        <dbReference type="ChEBI" id="CHEBI:64074"/>
        <dbReference type="ChEBI" id="CHEBI:456215"/>
        <dbReference type="ChEBI" id="CHEBI:456216"/>
        <dbReference type="EC" id="4.2.1.136"/>
    </reaction>
</comment>
<dbReference type="InterPro" id="IPR029056">
    <property type="entry name" value="Ribokinase-like"/>
</dbReference>
<dbReference type="PANTHER" id="PTHR12592:SF0">
    <property type="entry name" value="ATP-DEPENDENT (S)-NAD(P)H-HYDRATE DEHYDRATASE"/>
    <property type="match status" value="1"/>
</dbReference>
<evidence type="ECO:0000256" key="19">
    <source>
        <dbReference type="PIRNR" id="PIRNR017184"/>
    </source>
</evidence>
<comment type="similarity">
    <text evidence="3 19">In the N-terminal section; belongs to the NnrE/AIBP family.</text>
</comment>
<feature type="domain" description="YjeF N-terminal" evidence="22">
    <location>
        <begin position="37"/>
        <end position="234"/>
    </location>
</feature>
<dbReference type="PROSITE" id="PS51383">
    <property type="entry name" value="YJEF_C_3"/>
    <property type="match status" value="1"/>
</dbReference>
<feature type="binding site" evidence="17">
    <location>
        <position position="392"/>
    </location>
    <ligand>
        <name>(6S)-NADPHX</name>
        <dbReference type="ChEBI" id="CHEBI:64076"/>
    </ligand>
</feature>
<evidence type="ECO:0000256" key="11">
    <source>
        <dbReference type="ARBA" id="ARBA00023235"/>
    </source>
</evidence>
<keyword evidence="9 18" id="KW-0630">Potassium</keyword>
<comment type="caution">
    <text evidence="23">The sequence shown here is derived from an EMBL/GenBank/DDBJ whole genome shotgun (WGS) entry which is preliminary data.</text>
</comment>
<dbReference type="Pfam" id="PF01256">
    <property type="entry name" value="Carb_kinase"/>
    <property type="match status" value="1"/>
</dbReference>
<dbReference type="InterPro" id="IPR000631">
    <property type="entry name" value="CARKD"/>
</dbReference>
<dbReference type="EC" id="4.2.1.136" evidence="19"/>
<evidence type="ECO:0000256" key="1">
    <source>
        <dbReference type="ARBA" id="ARBA00000013"/>
    </source>
</evidence>